<organism evidence="3 4">
    <name type="scientific">Vibrio spartinae</name>
    <dbReference type="NCBI Taxonomy" id="1918945"/>
    <lineage>
        <taxon>Bacteria</taxon>
        <taxon>Pseudomonadati</taxon>
        <taxon>Pseudomonadota</taxon>
        <taxon>Gammaproteobacteria</taxon>
        <taxon>Vibrionales</taxon>
        <taxon>Vibrionaceae</taxon>
        <taxon>Vibrio</taxon>
    </lineage>
</organism>
<sequence>MDWLTFLSSVIDSIAWPSALIVAVVLLWTELVEAIGRIQSIKHKETQIEFSNHIQEASREAESSLPELALPETKEFTRRLELAELSPRGAILESWLDVEVALEEMGARYGIPAEEMKSSNTHMLQLKLADYNTLGKGTFGLLQLLRETRNKAVHLTDKEVKTDAAKEYVSMANRIVTLLREA</sequence>
<dbReference type="EMBL" id="CP046268">
    <property type="protein sequence ID" value="QMV13248.1"/>
    <property type="molecule type" value="Genomic_DNA"/>
</dbReference>
<evidence type="ECO:0000313" key="2">
    <source>
        <dbReference type="EMBL" id="QMV13248.1"/>
    </source>
</evidence>
<proteinExistence type="predicted"/>
<reference evidence="2 5" key="3">
    <citation type="journal article" date="2020" name="J. Nat. Prod.">
        <title>Genomics-Metabolomics Profiling Disclosed Marine Vibrio spartinae 3.6 as a Producer of a New Branched Side Chain Prodigiosin.</title>
        <authorList>
            <person name="Vitale G.A."/>
            <person name="Sciarretta M."/>
            <person name="Palma Esposito F."/>
            <person name="January G.G."/>
            <person name="Giaccio M."/>
            <person name="Bunk B."/>
            <person name="Sproer C."/>
            <person name="Bajerski F."/>
            <person name="Power D."/>
            <person name="Festa C."/>
            <person name="Monti M.C."/>
            <person name="D'Auria M.V."/>
            <person name="de Pascale D."/>
        </authorList>
    </citation>
    <scope>NUCLEOTIDE SEQUENCE [LARGE SCALE GENOMIC DNA]</scope>
    <source>
        <strain evidence="2 5">3.6</strain>
    </source>
</reference>
<dbReference type="RefSeq" id="WP_074372504.1">
    <property type="nucleotide sequence ID" value="NZ_AP024907.1"/>
</dbReference>
<dbReference type="OrthoDB" id="7840545at2"/>
<gene>
    <name evidence="3" type="ORF">VSP9026_01630</name>
    <name evidence="2" type="ORF">Vspart_00460</name>
</gene>
<evidence type="ECO:0000313" key="5">
    <source>
        <dbReference type="Proteomes" id="UP000515264"/>
    </source>
</evidence>
<dbReference type="AlphaFoldDB" id="A0A1N6M3I7"/>
<accession>A0A1N6M3I7</accession>
<dbReference type="Proteomes" id="UP000515264">
    <property type="component" value="Chromosome 1"/>
</dbReference>
<name>A0A1N6M3I7_9VIBR</name>
<evidence type="ECO:0000313" key="3">
    <source>
        <dbReference type="EMBL" id="SIO93950.1"/>
    </source>
</evidence>
<dbReference type="Proteomes" id="UP000184774">
    <property type="component" value="Unassembled WGS sequence"/>
</dbReference>
<evidence type="ECO:0008006" key="6">
    <source>
        <dbReference type="Google" id="ProtNLM"/>
    </source>
</evidence>
<evidence type="ECO:0000256" key="1">
    <source>
        <dbReference type="SAM" id="Phobius"/>
    </source>
</evidence>
<evidence type="ECO:0000313" key="4">
    <source>
        <dbReference type="Proteomes" id="UP000184774"/>
    </source>
</evidence>
<reference evidence="3 4" key="1">
    <citation type="submission" date="2016-12" db="EMBL/GenBank/DDBJ databases">
        <authorList>
            <person name="Song W.-J."/>
            <person name="Kurnit D.M."/>
        </authorList>
    </citation>
    <scope>NUCLEOTIDE SEQUENCE [LARGE SCALE GENOMIC DNA]</scope>
    <source>
        <strain evidence="3 4">CECT 9026</strain>
    </source>
</reference>
<keyword evidence="1" id="KW-1133">Transmembrane helix</keyword>
<keyword evidence="5" id="KW-1185">Reference proteome</keyword>
<dbReference type="EMBL" id="FSSB01000010">
    <property type="protein sequence ID" value="SIO93950.1"/>
    <property type="molecule type" value="Genomic_DNA"/>
</dbReference>
<protein>
    <recommendedName>
        <fullName evidence="6">DUF4145 domain-containing protein</fullName>
    </recommendedName>
</protein>
<feature type="transmembrane region" description="Helical" evidence="1">
    <location>
        <begin position="6"/>
        <end position="28"/>
    </location>
</feature>
<keyword evidence="1" id="KW-0472">Membrane</keyword>
<keyword evidence="1" id="KW-0812">Transmembrane</keyword>
<reference evidence="2" key="2">
    <citation type="submission" date="2019-11" db="EMBL/GenBank/DDBJ databases">
        <authorList>
            <person name="January G."/>
            <person name="Bunk B."/>
        </authorList>
    </citation>
    <scope>NUCLEOTIDE SEQUENCE</scope>
    <source>
        <strain evidence="2">3.6</strain>
    </source>
</reference>